<protein>
    <submittedName>
        <fullName evidence="1">Uncharacterized protein</fullName>
    </submittedName>
</protein>
<dbReference type="RefSeq" id="WP_367770480.1">
    <property type="nucleotide sequence ID" value="NZ_JBFNXR010000021.1"/>
</dbReference>
<proteinExistence type="predicted"/>
<dbReference type="Proteomes" id="UP001556118">
    <property type="component" value="Unassembled WGS sequence"/>
</dbReference>
<organism evidence="1 2">
    <name type="scientific">Novosphingobium rhizovicinum</name>
    <dbReference type="NCBI Taxonomy" id="3228928"/>
    <lineage>
        <taxon>Bacteria</taxon>
        <taxon>Pseudomonadati</taxon>
        <taxon>Pseudomonadota</taxon>
        <taxon>Alphaproteobacteria</taxon>
        <taxon>Sphingomonadales</taxon>
        <taxon>Sphingomonadaceae</taxon>
        <taxon>Novosphingobium</taxon>
    </lineage>
</organism>
<evidence type="ECO:0000313" key="1">
    <source>
        <dbReference type="EMBL" id="MEW9854507.1"/>
    </source>
</evidence>
<evidence type="ECO:0000313" key="2">
    <source>
        <dbReference type="Proteomes" id="UP001556118"/>
    </source>
</evidence>
<accession>A0ABV3R8T7</accession>
<gene>
    <name evidence="1" type="ORF">ABUH87_04860</name>
</gene>
<comment type="caution">
    <text evidence="1">The sequence shown here is derived from an EMBL/GenBank/DDBJ whole genome shotgun (WGS) entry which is preliminary data.</text>
</comment>
<reference evidence="1 2" key="1">
    <citation type="submission" date="2024-06" db="EMBL/GenBank/DDBJ databases">
        <title>Novosphingobium rhizovicinus M1R2S20.</title>
        <authorList>
            <person name="Sun J.-Q."/>
        </authorList>
    </citation>
    <scope>NUCLEOTIDE SEQUENCE [LARGE SCALE GENOMIC DNA]</scope>
    <source>
        <strain evidence="1 2">M1R2S20</strain>
    </source>
</reference>
<sequence>MFPRIREIVDENGDRLRVSVIVDQGGALITLELPDRPDVPQVVLDPLGAELLGSFIMSARLALPHGLPDEDSQRGLPRRFHLVVAPLPLIEVTQGLRADPFQVPARYWDKLYAELCLVVAHTRDLGWNVPVRVH</sequence>
<keyword evidence="2" id="KW-1185">Reference proteome</keyword>
<dbReference type="EMBL" id="JBFNXR010000021">
    <property type="protein sequence ID" value="MEW9854507.1"/>
    <property type="molecule type" value="Genomic_DNA"/>
</dbReference>
<name>A0ABV3R8T7_9SPHN</name>